<dbReference type="RefSeq" id="WP_260189366.1">
    <property type="nucleotide sequence ID" value="NZ_JAFFZE010000004.1"/>
</dbReference>
<dbReference type="SUPFAM" id="SSF81343">
    <property type="entry name" value="Fumarate reductase respiratory complex transmembrane subunits"/>
    <property type="match status" value="1"/>
</dbReference>
<protein>
    <recommendedName>
        <fullName evidence="4">Succinate dehydrogenase</fullName>
    </recommendedName>
</protein>
<keyword evidence="3" id="KW-1185">Reference proteome</keyword>
<dbReference type="InterPro" id="IPR034804">
    <property type="entry name" value="SQR/QFR_C/D"/>
</dbReference>
<gene>
    <name evidence="2" type="ORF">JT362_02610</name>
</gene>
<feature type="transmembrane region" description="Helical" evidence="1">
    <location>
        <begin position="21"/>
        <end position="44"/>
    </location>
</feature>
<feature type="transmembrane region" description="Helical" evidence="1">
    <location>
        <begin position="100"/>
        <end position="121"/>
    </location>
</feature>
<comment type="caution">
    <text evidence="2">The sequence shown here is derived from an EMBL/GenBank/DDBJ whole genome shotgun (WGS) entry which is preliminary data.</text>
</comment>
<reference evidence="2 3" key="1">
    <citation type="submission" date="2021-02" db="EMBL/GenBank/DDBJ databases">
        <title>Actinophytocola xerophila sp. nov., isolated from soil of cotton cropping field.</title>
        <authorList>
            <person name="Huang R."/>
            <person name="Chen X."/>
            <person name="Ge X."/>
            <person name="Liu W."/>
        </authorList>
    </citation>
    <scope>NUCLEOTIDE SEQUENCE [LARGE SCALE GENOMIC DNA]</scope>
    <source>
        <strain evidence="2 3">S1-96</strain>
    </source>
</reference>
<keyword evidence="1" id="KW-0812">Transmembrane</keyword>
<sequence length="125" mass="13360">MTAVLPDTDSGAARRRRAAYVTLRVSGLLLTVLVLGHFAITHVTTDVADTDSRFIDERWASALWIGWDGLMLAATLLHAVLGLWAVIADYSPGRRRAWRGVLLTAAGLVFACGMALLVVAATGGR</sequence>
<name>A0ABT2J2C8_9PSEU</name>
<evidence type="ECO:0000313" key="2">
    <source>
        <dbReference type="EMBL" id="MCT2582013.1"/>
    </source>
</evidence>
<dbReference type="Gene3D" id="1.20.1300.10">
    <property type="entry name" value="Fumarate reductase/succinate dehydrogenase, transmembrane subunit"/>
    <property type="match status" value="1"/>
</dbReference>
<dbReference type="EMBL" id="JAFFZE010000004">
    <property type="protein sequence ID" value="MCT2582013.1"/>
    <property type="molecule type" value="Genomic_DNA"/>
</dbReference>
<evidence type="ECO:0000256" key="1">
    <source>
        <dbReference type="SAM" id="Phobius"/>
    </source>
</evidence>
<organism evidence="2 3">
    <name type="scientific">Actinophytocola gossypii</name>
    <dbReference type="NCBI Taxonomy" id="2812003"/>
    <lineage>
        <taxon>Bacteria</taxon>
        <taxon>Bacillati</taxon>
        <taxon>Actinomycetota</taxon>
        <taxon>Actinomycetes</taxon>
        <taxon>Pseudonocardiales</taxon>
        <taxon>Pseudonocardiaceae</taxon>
    </lineage>
</organism>
<accession>A0ABT2J2C8</accession>
<proteinExistence type="predicted"/>
<evidence type="ECO:0000313" key="3">
    <source>
        <dbReference type="Proteomes" id="UP001156441"/>
    </source>
</evidence>
<keyword evidence="1" id="KW-0472">Membrane</keyword>
<feature type="transmembrane region" description="Helical" evidence="1">
    <location>
        <begin position="64"/>
        <end position="88"/>
    </location>
</feature>
<keyword evidence="1" id="KW-1133">Transmembrane helix</keyword>
<dbReference type="Proteomes" id="UP001156441">
    <property type="component" value="Unassembled WGS sequence"/>
</dbReference>
<evidence type="ECO:0008006" key="4">
    <source>
        <dbReference type="Google" id="ProtNLM"/>
    </source>
</evidence>